<dbReference type="EMBL" id="CP069127">
    <property type="protein sequence ID" value="QRG67316.1"/>
    <property type="molecule type" value="Genomic_DNA"/>
</dbReference>
<evidence type="ECO:0000313" key="2">
    <source>
        <dbReference type="Proteomes" id="UP000596248"/>
    </source>
</evidence>
<proteinExistence type="predicted"/>
<evidence type="ECO:0000313" key="1">
    <source>
        <dbReference type="EMBL" id="QRG67316.1"/>
    </source>
</evidence>
<dbReference type="GO" id="GO:0032259">
    <property type="term" value="P:methylation"/>
    <property type="evidence" value="ECO:0007669"/>
    <property type="project" value="UniProtKB-KW"/>
</dbReference>
<name>A0ABX7FML8_BRECH</name>
<dbReference type="GO" id="GO:0008168">
    <property type="term" value="F:methyltransferase activity"/>
    <property type="evidence" value="ECO:0007669"/>
    <property type="project" value="UniProtKB-KW"/>
</dbReference>
<sequence length="409" mass="47668">MTIKMVDTLIPEYMKEFSCIGSACEDTCCSGWRVDIDEVTYKKYKRVDNLEMKAALEKNVIRNRSNPTSSNVAKMKMRHLKCSFLDNEGLCSIQLKLGEDYLSNTCTVYPRRINKVNGMLERSLTVSCPEATRLVLLKPDGIKFEQNQEVAPSRNLTSVTIDTPEKVSHWKDFFNEYRYVTISILQNRKHSLEDRLLILGMLYNELEEYLQDNKIEQIPSLLGRYLDCVEDETFIGEFNNIPNRLEIKLRLCRELVVLRLTEGITSARFLECSRDMISGLKIEANLSEDEINKNYEYSFGKFYSPFIKNHEYMLENYLVNYVFKNCFPIDCDSPFESYARMVVLYSLIKLHLIGMANHYEGLSSDHVIKLIQSLSKTFEHNGQVFEKLMNLLKENKFITLTYMSILIKN</sequence>
<keyword evidence="2" id="KW-1185">Reference proteome</keyword>
<dbReference type="NCBIfam" id="NF038110">
    <property type="entry name" value="Lys_methyl_FliB"/>
    <property type="match status" value="1"/>
</dbReference>
<dbReference type="EC" id="2.1.1.-" evidence="1"/>
<dbReference type="Proteomes" id="UP000596248">
    <property type="component" value="Chromosome"/>
</dbReference>
<accession>A0ABX7FML8</accession>
<keyword evidence="1" id="KW-0966">Cell projection</keyword>
<keyword evidence="1" id="KW-0808">Transferase</keyword>
<dbReference type="RefSeq" id="WP_203354374.1">
    <property type="nucleotide sequence ID" value="NZ_CP069127.1"/>
</dbReference>
<keyword evidence="1" id="KW-0489">Methyltransferase</keyword>
<gene>
    <name evidence="1" type="primary">fliB</name>
    <name evidence="1" type="ORF">JNE38_28380</name>
</gene>
<protein>
    <submittedName>
        <fullName evidence="1">Flagellin lysine-N-methylase</fullName>
        <ecNumber evidence="1">2.1.1.-</ecNumber>
    </submittedName>
</protein>
<reference evidence="1 2" key="1">
    <citation type="submission" date="2021-01" db="EMBL/GenBank/DDBJ databases">
        <title>Identification of strong promoters based on the transcriptome of Brevibacillus choshinensis.</title>
        <authorList>
            <person name="Yao D."/>
            <person name="Zhang K."/>
            <person name="Wu J."/>
        </authorList>
    </citation>
    <scope>NUCLEOTIDE SEQUENCE [LARGE SCALE GENOMIC DNA]</scope>
    <source>
        <strain evidence="1 2">HPD31-SP3</strain>
    </source>
</reference>
<keyword evidence="1" id="KW-0969">Cilium</keyword>
<organism evidence="1 2">
    <name type="scientific">Brevibacillus choshinensis</name>
    <dbReference type="NCBI Taxonomy" id="54911"/>
    <lineage>
        <taxon>Bacteria</taxon>
        <taxon>Bacillati</taxon>
        <taxon>Bacillota</taxon>
        <taxon>Bacilli</taxon>
        <taxon>Bacillales</taxon>
        <taxon>Paenibacillaceae</taxon>
        <taxon>Brevibacillus</taxon>
    </lineage>
</organism>
<keyword evidence="1" id="KW-0282">Flagellum</keyword>